<dbReference type="SUPFAM" id="SSF46785">
    <property type="entry name" value="Winged helix' DNA-binding domain"/>
    <property type="match status" value="1"/>
</dbReference>
<evidence type="ECO:0000256" key="2">
    <source>
        <dbReference type="ARBA" id="ARBA00023125"/>
    </source>
</evidence>
<dbReference type="Proteomes" id="UP000024836">
    <property type="component" value="Unassembled WGS sequence"/>
</dbReference>
<dbReference type="PATRIC" id="fig|1461693.3.peg.531"/>
<gene>
    <name evidence="5" type="ORF">ATO10_02565</name>
</gene>
<dbReference type="PANTHER" id="PTHR33204:SF37">
    <property type="entry name" value="HTH-TYPE TRANSCRIPTIONAL REGULATOR YODB"/>
    <property type="match status" value="1"/>
</dbReference>
<dbReference type="InterPro" id="IPR036388">
    <property type="entry name" value="WH-like_DNA-bd_sf"/>
</dbReference>
<dbReference type="InterPro" id="IPR002577">
    <property type="entry name" value="HTH_HxlR"/>
</dbReference>
<evidence type="ECO:0000313" key="5">
    <source>
        <dbReference type="EMBL" id="KCV83607.1"/>
    </source>
</evidence>
<accession>A0A058ZR10</accession>
<sequence length="138" mass="16053">MTDPSTFRSHCPTNYALEHFGDRWTLLIIRDLLFLEKQYFREFLSGEEAISTNILSDRLKKMEKDGLIAHRSDPADARRQVYLLTDKGIDLARIMVEINRWSAKHDPFTDVPPDYARRVEEDFESVIAQAVARARAKL</sequence>
<keyword evidence="1" id="KW-0805">Transcription regulation</keyword>
<evidence type="ECO:0000256" key="1">
    <source>
        <dbReference type="ARBA" id="ARBA00023015"/>
    </source>
</evidence>
<comment type="caution">
    <text evidence="5">The sequence shown here is derived from an EMBL/GenBank/DDBJ whole genome shotgun (WGS) entry which is preliminary data.</text>
</comment>
<evidence type="ECO:0000259" key="4">
    <source>
        <dbReference type="PROSITE" id="PS51118"/>
    </source>
</evidence>
<dbReference type="PROSITE" id="PS51118">
    <property type="entry name" value="HTH_HXLR"/>
    <property type="match status" value="1"/>
</dbReference>
<keyword evidence="3" id="KW-0804">Transcription</keyword>
<name>A0A058ZR10_9RHOB</name>
<keyword evidence="2" id="KW-0238">DNA-binding</keyword>
<dbReference type="eggNOG" id="COG1733">
    <property type="taxonomic scope" value="Bacteria"/>
</dbReference>
<protein>
    <submittedName>
        <fullName evidence="5">HxlR family transcriptional regulator</fullName>
    </submittedName>
</protein>
<dbReference type="PANTHER" id="PTHR33204">
    <property type="entry name" value="TRANSCRIPTIONAL REGULATOR, MARR FAMILY"/>
    <property type="match status" value="1"/>
</dbReference>
<dbReference type="AlphaFoldDB" id="A0A058ZR10"/>
<proteinExistence type="predicted"/>
<dbReference type="RefSeq" id="WP_035247585.1">
    <property type="nucleotide sequence ID" value="NZ_AQQY01000001.1"/>
</dbReference>
<evidence type="ECO:0000256" key="3">
    <source>
        <dbReference type="ARBA" id="ARBA00023163"/>
    </source>
</evidence>
<feature type="domain" description="HTH hxlR-type" evidence="4">
    <location>
        <begin position="11"/>
        <end position="110"/>
    </location>
</feature>
<dbReference type="OrthoDB" id="9782219at2"/>
<dbReference type="Gene3D" id="1.10.10.10">
    <property type="entry name" value="Winged helix-like DNA-binding domain superfamily/Winged helix DNA-binding domain"/>
    <property type="match status" value="1"/>
</dbReference>
<reference evidence="5 6" key="1">
    <citation type="submission" date="2013-04" db="EMBL/GenBank/DDBJ databases">
        <title>Shimia sp. 22II-S11-Z10 Genome Sequencing.</title>
        <authorList>
            <person name="Lai Q."/>
            <person name="Li G."/>
            <person name="Shao Z."/>
        </authorList>
    </citation>
    <scope>NUCLEOTIDE SEQUENCE [LARGE SCALE GENOMIC DNA]</scope>
    <source>
        <strain evidence="6">22II-S11-Z10</strain>
    </source>
</reference>
<evidence type="ECO:0000313" key="6">
    <source>
        <dbReference type="Proteomes" id="UP000024836"/>
    </source>
</evidence>
<dbReference type="InterPro" id="IPR036390">
    <property type="entry name" value="WH_DNA-bd_sf"/>
</dbReference>
<keyword evidence="6" id="KW-1185">Reference proteome</keyword>
<dbReference type="GO" id="GO:0003677">
    <property type="term" value="F:DNA binding"/>
    <property type="evidence" value="ECO:0007669"/>
    <property type="project" value="UniProtKB-KW"/>
</dbReference>
<organism evidence="5 6">
    <name type="scientific">Actibacterium atlanticum</name>
    <dbReference type="NCBI Taxonomy" id="1461693"/>
    <lineage>
        <taxon>Bacteria</taxon>
        <taxon>Pseudomonadati</taxon>
        <taxon>Pseudomonadota</taxon>
        <taxon>Alphaproteobacteria</taxon>
        <taxon>Rhodobacterales</taxon>
        <taxon>Roseobacteraceae</taxon>
        <taxon>Actibacterium</taxon>
    </lineage>
</organism>
<dbReference type="Pfam" id="PF01638">
    <property type="entry name" value="HxlR"/>
    <property type="match status" value="1"/>
</dbReference>
<dbReference type="EMBL" id="AQQY01000001">
    <property type="protein sequence ID" value="KCV83607.1"/>
    <property type="molecule type" value="Genomic_DNA"/>
</dbReference>
<dbReference type="STRING" id="1461693.ATO10_02565"/>